<dbReference type="RefSeq" id="WP_118450155.1">
    <property type="nucleotide sequence ID" value="NZ_CABJDM010000012.1"/>
</dbReference>
<dbReference type="InterPro" id="IPR018775">
    <property type="entry name" value="RlaP"/>
</dbReference>
<dbReference type="SUPFAM" id="SSF81301">
    <property type="entry name" value="Nucleotidyltransferase"/>
    <property type="match status" value="1"/>
</dbReference>
<accession>A0A415QH83</accession>
<evidence type="ECO:0000313" key="2">
    <source>
        <dbReference type="Proteomes" id="UP000286038"/>
    </source>
</evidence>
<proteinExistence type="predicted"/>
<gene>
    <name evidence="1" type="ORF">DWZ68_10810</name>
</gene>
<reference evidence="1 2" key="1">
    <citation type="submission" date="2018-08" db="EMBL/GenBank/DDBJ databases">
        <title>A genome reference for cultivated species of the human gut microbiota.</title>
        <authorList>
            <person name="Zou Y."/>
            <person name="Xue W."/>
            <person name="Luo G."/>
        </authorList>
    </citation>
    <scope>NUCLEOTIDE SEQUENCE [LARGE SCALE GENOMIC DNA]</scope>
    <source>
        <strain evidence="1 2">AF34-33</strain>
    </source>
</reference>
<evidence type="ECO:0000313" key="1">
    <source>
        <dbReference type="EMBL" id="RHM42489.1"/>
    </source>
</evidence>
<organism evidence="1 2">
    <name type="scientific">Butyricimonas virosa</name>
    <dbReference type="NCBI Taxonomy" id="544645"/>
    <lineage>
        <taxon>Bacteria</taxon>
        <taxon>Pseudomonadati</taxon>
        <taxon>Bacteroidota</taxon>
        <taxon>Bacteroidia</taxon>
        <taxon>Bacteroidales</taxon>
        <taxon>Odoribacteraceae</taxon>
        <taxon>Butyricimonas</taxon>
    </lineage>
</organism>
<dbReference type="PANTHER" id="PTHR34817">
    <property type="entry name" value="NUCLEOTIDYLTRANSFERASE"/>
    <property type="match status" value="1"/>
</dbReference>
<dbReference type="GO" id="GO:0016740">
    <property type="term" value="F:transferase activity"/>
    <property type="evidence" value="ECO:0007669"/>
    <property type="project" value="UniProtKB-KW"/>
</dbReference>
<dbReference type="PANTHER" id="PTHR34817:SF2">
    <property type="entry name" value="NUCLEOTIDYLTRANSFERASE"/>
    <property type="match status" value="1"/>
</dbReference>
<dbReference type="AlphaFoldDB" id="A0A415QH83"/>
<protein>
    <submittedName>
        <fullName evidence="1">Nucleotidyltransferase domain-containing protein</fullName>
    </submittedName>
</protein>
<dbReference type="EMBL" id="QRPV01000012">
    <property type="protein sequence ID" value="RHM42489.1"/>
    <property type="molecule type" value="Genomic_DNA"/>
</dbReference>
<keyword evidence="1" id="KW-0808">Transferase</keyword>
<dbReference type="Pfam" id="PF10127">
    <property type="entry name" value="RlaP"/>
    <property type="match status" value="1"/>
</dbReference>
<sequence>MEERIRQYIKEIEKAQDIKVLLACETGSRAWGFPSPDSDYDVRLIYRHRMDWYLSLLEPKDTFEVMLEDNNFDISGWDIRKTLGLLWKSNPPLLERIQSPIVYVADEEFLIGMNSIAPRCYSRVATIHHYLSMAKKCFEEINGKESYKLKKFFYALRAAVACRWILETDRIPPIRFSEMLEGIHVSGDLYERIGELIKLKSRENESYFHKGETALIAFIDESIALGEERGKCLPAASGDIFELDTFFRNVVKKEL</sequence>
<dbReference type="Proteomes" id="UP000286038">
    <property type="component" value="Unassembled WGS sequence"/>
</dbReference>
<comment type="caution">
    <text evidence="1">The sequence shown here is derived from an EMBL/GenBank/DDBJ whole genome shotgun (WGS) entry which is preliminary data.</text>
</comment>
<name>A0A415QH83_9BACT</name>
<dbReference type="InterPro" id="IPR043519">
    <property type="entry name" value="NT_sf"/>
</dbReference>